<dbReference type="EMBL" id="NITY01000029">
    <property type="protein sequence ID" value="PHM36292.1"/>
    <property type="molecule type" value="Genomic_DNA"/>
</dbReference>
<organism evidence="2 3">
    <name type="scientific">Xenorhabdus mauleonii</name>
    <dbReference type="NCBI Taxonomy" id="351675"/>
    <lineage>
        <taxon>Bacteria</taxon>
        <taxon>Pseudomonadati</taxon>
        <taxon>Pseudomonadota</taxon>
        <taxon>Gammaproteobacteria</taxon>
        <taxon>Enterobacterales</taxon>
        <taxon>Morganellaceae</taxon>
        <taxon>Xenorhabdus</taxon>
    </lineage>
</organism>
<reference evidence="1 4" key="3">
    <citation type="journal article" date="2017" name="Nat. Microbiol.">
        <title>Natural product diversity associated with the nematode symbionts Photorhabdus and Xenorhabdus.</title>
        <authorList>
            <person name="Tobias N.J."/>
            <person name="Wolff H."/>
            <person name="Djahanschiri B."/>
            <person name="Grundmann F."/>
            <person name="Kronenwerth M."/>
            <person name="Shi Y.M."/>
            <person name="Simonyi S."/>
            <person name="Grun P."/>
            <person name="Shapiro-Ilan D."/>
            <person name="Pidot S.J."/>
            <person name="Stinear T.P."/>
            <person name="Ebersberger I."/>
            <person name="Bode H.B."/>
        </authorList>
    </citation>
    <scope>NUCLEOTIDE SEQUENCE [LARGE SCALE GENOMIC DNA]</scope>
    <source>
        <strain evidence="1 4">DSM 17908</strain>
    </source>
</reference>
<dbReference type="InterPro" id="IPR027417">
    <property type="entry name" value="P-loop_NTPase"/>
</dbReference>
<reference evidence="3" key="2">
    <citation type="submission" date="2016-10" db="EMBL/GenBank/DDBJ databases">
        <authorList>
            <person name="Varghese N."/>
            <person name="Submissions S."/>
        </authorList>
    </citation>
    <scope>NUCLEOTIDE SEQUENCE [LARGE SCALE GENOMIC DNA]</scope>
    <source>
        <strain evidence="3">DSM 17908</strain>
    </source>
</reference>
<evidence type="ECO:0000313" key="1">
    <source>
        <dbReference type="EMBL" id="PHM36292.1"/>
    </source>
</evidence>
<dbReference type="GO" id="GO:0004386">
    <property type="term" value="F:helicase activity"/>
    <property type="evidence" value="ECO:0007669"/>
    <property type="project" value="UniProtKB-KW"/>
</dbReference>
<gene>
    <name evidence="2" type="ORF">SAMN05421680_1389</name>
    <name evidence="1" type="ORF">Xmau_04301</name>
</gene>
<dbReference type="Proteomes" id="UP000224607">
    <property type="component" value="Unassembled WGS sequence"/>
</dbReference>
<name>A0A1I3XS34_9GAMM</name>
<proteinExistence type="predicted"/>
<accession>A0A1I3XS34</accession>
<dbReference type="Proteomes" id="UP000198919">
    <property type="component" value="Unassembled WGS sequence"/>
</dbReference>
<protein>
    <submittedName>
        <fullName evidence="1 2">DNA primase</fullName>
    </submittedName>
</protein>
<reference evidence="2" key="1">
    <citation type="submission" date="2016-10" db="EMBL/GenBank/DDBJ databases">
        <authorList>
            <person name="de Groot N.N."/>
        </authorList>
    </citation>
    <scope>NUCLEOTIDE SEQUENCE [LARGE SCALE GENOMIC DNA]</scope>
    <source>
        <strain evidence="2">DSM 17908</strain>
    </source>
</reference>
<evidence type="ECO:0000313" key="4">
    <source>
        <dbReference type="Proteomes" id="UP000224607"/>
    </source>
</evidence>
<keyword evidence="2" id="KW-0378">Hydrolase</keyword>
<keyword evidence="2" id="KW-0067">ATP-binding</keyword>
<dbReference type="AlphaFoldDB" id="A0A1I3XS34"/>
<keyword evidence="4" id="KW-1185">Reference proteome</keyword>
<dbReference type="EMBL" id="FORG01000038">
    <property type="protein sequence ID" value="SFK22340.1"/>
    <property type="molecule type" value="Genomic_DNA"/>
</dbReference>
<keyword evidence="2" id="KW-0347">Helicase</keyword>
<keyword evidence="2" id="KW-0547">Nucleotide-binding</keyword>
<sequence length="142" mass="15779">MILANRYDWQLFIEVTSEGGSGKSVLTYIATLLAGEHNTASGNMRALDEARGRYQFVGKSLITLPDQVKYVGEGAGIKAITGGDLIEVDGKYEMQFPTIIKAGLIWEAKFSTSMRFSLWHYLKFRLGNYLILPKSGSSSQIY</sequence>
<dbReference type="Gene3D" id="3.40.50.300">
    <property type="entry name" value="P-loop containing nucleotide triphosphate hydrolases"/>
    <property type="match status" value="1"/>
</dbReference>
<evidence type="ECO:0000313" key="3">
    <source>
        <dbReference type="Proteomes" id="UP000198919"/>
    </source>
</evidence>
<evidence type="ECO:0000313" key="2">
    <source>
        <dbReference type="EMBL" id="SFK22340.1"/>
    </source>
</evidence>
<dbReference type="STRING" id="351675.SAMN05421680_1389"/>